<evidence type="ECO:0000256" key="3">
    <source>
        <dbReference type="ARBA" id="ARBA00022840"/>
    </source>
</evidence>
<name>A0ABR1P4F6_DIAER</name>
<feature type="region of interest" description="Disordered" evidence="4">
    <location>
        <begin position="1"/>
        <end position="112"/>
    </location>
</feature>
<dbReference type="Gene3D" id="3.40.50.300">
    <property type="entry name" value="P-loop containing nucleotide triphosphate hydrolases"/>
    <property type="match status" value="1"/>
</dbReference>
<feature type="region of interest" description="Disordered" evidence="4">
    <location>
        <begin position="145"/>
        <end position="177"/>
    </location>
</feature>
<dbReference type="InterPro" id="IPR027417">
    <property type="entry name" value="P-loop_NTPase"/>
</dbReference>
<keyword evidence="1" id="KW-0547">Nucleotide-binding</keyword>
<dbReference type="PANTHER" id="PTHR45629">
    <property type="entry name" value="SNF2/RAD54 FAMILY MEMBER"/>
    <property type="match status" value="1"/>
</dbReference>
<reference evidence="7 8" key="1">
    <citation type="submission" date="2024-02" db="EMBL/GenBank/DDBJ databases">
        <title>De novo assembly and annotation of 12 fungi associated with fruit tree decline syndrome in Ontario, Canada.</title>
        <authorList>
            <person name="Sulman M."/>
            <person name="Ellouze W."/>
            <person name="Ilyukhin E."/>
        </authorList>
    </citation>
    <scope>NUCLEOTIDE SEQUENCE [LARGE SCALE GENOMIC DNA]</scope>
    <source>
        <strain evidence="7 8">M169</strain>
    </source>
</reference>
<dbReference type="InterPro" id="IPR001650">
    <property type="entry name" value="Helicase_C-like"/>
</dbReference>
<feature type="compositionally biased region" description="Basic and acidic residues" evidence="4">
    <location>
        <begin position="163"/>
        <end position="176"/>
    </location>
</feature>
<dbReference type="Pfam" id="PF14773">
    <property type="entry name" value="VIGSSK"/>
    <property type="match status" value="1"/>
</dbReference>
<comment type="caution">
    <text evidence="7">The sequence shown here is derived from an EMBL/GenBank/DDBJ whole genome shotgun (WGS) entry which is preliminary data.</text>
</comment>
<evidence type="ECO:0000256" key="1">
    <source>
        <dbReference type="ARBA" id="ARBA00022741"/>
    </source>
</evidence>
<dbReference type="Proteomes" id="UP001430848">
    <property type="component" value="Unassembled WGS sequence"/>
</dbReference>
<feature type="compositionally biased region" description="Acidic residues" evidence="4">
    <location>
        <begin position="41"/>
        <end position="51"/>
    </location>
</feature>
<feature type="domain" description="Helicase C-terminal" evidence="6">
    <location>
        <begin position="586"/>
        <end position="741"/>
    </location>
</feature>
<evidence type="ECO:0000259" key="6">
    <source>
        <dbReference type="PROSITE" id="PS51194"/>
    </source>
</evidence>
<sequence length="1064" mass="120392">MASRRQSTEPMEISDDDATASTADNSRSVTPSLGKRKFEDPGDVFADDPDDFYEKFMQSKKRKRATGRVSKAKKGSGATSSKGKGKGKGKRENQEADAIQDDDHGGEFLDGDGLVSELVPEHVRERRRLFDENREELSEAGLKLPPSYADIDFSDDERDPEELERRPKFDDIEPCRPSENINLDISGGEIPASIAQYLRDYQVEGVQFLHYHFVYQTGCVLGDDMGLGKTVQVAAFLVAAFGKTGDERDAKRLRKMTRNGQRNWFPRILIICPGSLIENWKNELNRWGWWKIALYHGPGKEDALKSAENSSLEVMITTYETYRHDEQKINLIEWDAVIADECHKIKDPRTQITIAMNNVNALCRIGLTGTAIQNKYEELWTLLNWTNPAQFGSKAEWDQTITKPLTVGQSHDATFQQLSRARKVANQLVQRLLPEFFLRRMKSLIAHQLPKKSDRVVFCPLTDYQSLAYKSYLESEEVQFVRGSADPCDCGAVGANGKPKKRGWCCGKTLPDGRRWEALVFPAIMTMQKLSNHLTLLLPKDEDPKDKKEAALKRLSECVPDWKTLYKNRNSLQLLADSKFCGKWRILKKLLSFWYENSDKVLIFSHSVRLLRILQHLFTSTTTYTMSFLDGSLSYADRQKEVDNFNSDPDRFVFLISTKAGGVGLNITSANKVVVFDPHWNPSYDLQAQDRAYRIGQIRDVEVFRLVSAGTIEEIVYARQIYKQQQANIGYNASSERRYFKGVQEDSSRKGELFGLQNLFTFQADKVVLKDIVNATNIAEARAGVHLFDIDMAKVEEDNEFSQIKKEPTGDDDEDNGTSQLAALVKSETPDDPAKEISEPKKDVIQAILASAGVEYTHENSEVIGSSKVEAQLSKRAELAEEMDLDDPEDRSLLFADKLVNEAFEDGPGFTYAFNPPEDVMRRQFCTMAQHFGYRSATEFAVVVQGWTQAQRRDCLDTFYRKRMEKVLGDFKQEPVEETKAKAEPGTPEDSEIDSRTTVGGVGMKRQRADKVKIEDGDLTAHGGSKTKVKTQAKQEVTIKKEDEATAKRMSSSIFIYDDDSDVL</sequence>
<organism evidence="7 8">
    <name type="scientific">Diaporthe eres</name>
    <name type="common">Phomopsis oblonga</name>
    <dbReference type="NCBI Taxonomy" id="83184"/>
    <lineage>
        <taxon>Eukaryota</taxon>
        <taxon>Fungi</taxon>
        <taxon>Dikarya</taxon>
        <taxon>Ascomycota</taxon>
        <taxon>Pezizomycotina</taxon>
        <taxon>Sordariomycetes</taxon>
        <taxon>Sordariomycetidae</taxon>
        <taxon>Diaporthales</taxon>
        <taxon>Diaporthaceae</taxon>
        <taxon>Diaporthe</taxon>
        <taxon>Diaporthe eres species complex</taxon>
    </lineage>
</organism>
<dbReference type="Pfam" id="PF25806">
    <property type="entry name" value="RHH_ERCC6L2"/>
    <property type="match status" value="1"/>
</dbReference>
<dbReference type="InterPro" id="IPR057931">
    <property type="entry name" value="RHH_ERCC6L2"/>
</dbReference>
<accession>A0ABR1P4F6</accession>
<feature type="compositionally biased region" description="Basic residues" evidence="4">
    <location>
        <begin position="58"/>
        <end position="74"/>
    </location>
</feature>
<dbReference type="CDD" id="cd18793">
    <property type="entry name" value="SF2_C_SNF"/>
    <property type="match status" value="1"/>
</dbReference>
<feature type="domain" description="Helicase ATP-binding" evidence="5">
    <location>
        <begin position="210"/>
        <end position="389"/>
    </location>
</feature>
<dbReference type="InterPro" id="IPR029256">
    <property type="entry name" value="Heliccase-ass-bd"/>
</dbReference>
<dbReference type="InterPro" id="IPR050496">
    <property type="entry name" value="SNF2_RAD54_helicase_repair"/>
</dbReference>
<feature type="region of interest" description="Disordered" evidence="4">
    <location>
        <begin position="1015"/>
        <end position="1035"/>
    </location>
</feature>
<dbReference type="Pfam" id="PF00176">
    <property type="entry name" value="SNF2-rel_dom"/>
    <property type="match status" value="1"/>
</dbReference>
<keyword evidence="3" id="KW-0067">ATP-binding</keyword>
<dbReference type="SMART" id="SM00490">
    <property type="entry name" value="HELICc"/>
    <property type="match status" value="1"/>
</dbReference>
<feature type="compositionally biased region" description="Acidic residues" evidence="4">
    <location>
        <begin position="152"/>
        <end position="162"/>
    </location>
</feature>
<evidence type="ECO:0000313" key="8">
    <source>
        <dbReference type="Proteomes" id="UP001430848"/>
    </source>
</evidence>
<dbReference type="PROSITE" id="PS51192">
    <property type="entry name" value="HELICASE_ATP_BIND_1"/>
    <property type="match status" value="1"/>
</dbReference>
<dbReference type="PROSITE" id="PS51194">
    <property type="entry name" value="HELICASE_CTER"/>
    <property type="match status" value="1"/>
</dbReference>
<dbReference type="EMBL" id="JAKNSF020000045">
    <property type="protein sequence ID" value="KAK7726140.1"/>
    <property type="molecule type" value="Genomic_DNA"/>
</dbReference>
<dbReference type="Gene3D" id="3.40.50.10810">
    <property type="entry name" value="Tandem AAA-ATPase domain"/>
    <property type="match status" value="1"/>
</dbReference>
<proteinExistence type="predicted"/>
<gene>
    <name evidence="7" type="ORF">SLS63_007817</name>
</gene>
<protein>
    <submittedName>
        <fullName evidence="7">Uncharacterized protein</fullName>
    </submittedName>
</protein>
<dbReference type="PANTHER" id="PTHR45629:SF7">
    <property type="entry name" value="DNA EXCISION REPAIR PROTEIN ERCC-6-RELATED"/>
    <property type="match status" value="1"/>
</dbReference>
<dbReference type="SUPFAM" id="SSF52540">
    <property type="entry name" value="P-loop containing nucleoside triphosphate hydrolases"/>
    <property type="match status" value="2"/>
</dbReference>
<dbReference type="InterPro" id="IPR049730">
    <property type="entry name" value="SNF2/RAD54-like_C"/>
</dbReference>
<evidence type="ECO:0000313" key="7">
    <source>
        <dbReference type="EMBL" id="KAK7726140.1"/>
    </source>
</evidence>
<keyword evidence="2" id="KW-0378">Hydrolase</keyword>
<feature type="region of interest" description="Disordered" evidence="4">
    <location>
        <begin position="974"/>
        <end position="997"/>
    </location>
</feature>
<dbReference type="Pfam" id="PF00271">
    <property type="entry name" value="Helicase_C"/>
    <property type="match status" value="1"/>
</dbReference>
<dbReference type="InterPro" id="IPR038718">
    <property type="entry name" value="SNF2-like_sf"/>
</dbReference>
<dbReference type="InterPro" id="IPR014001">
    <property type="entry name" value="Helicase_ATP-bd"/>
</dbReference>
<dbReference type="SMART" id="SM00487">
    <property type="entry name" value="DEXDc"/>
    <property type="match status" value="1"/>
</dbReference>
<keyword evidence="8" id="KW-1185">Reference proteome</keyword>
<evidence type="ECO:0000259" key="5">
    <source>
        <dbReference type="PROSITE" id="PS51192"/>
    </source>
</evidence>
<evidence type="ECO:0000256" key="2">
    <source>
        <dbReference type="ARBA" id="ARBA00022801"/>
    </source>
</evidence>
<evidence type="ECO:0000256" key="4">
    <source>
        <dbReference type="SAM" id="MobiDB-lite"/>
    </source>
</evidence>
<dbReference type="InterPro" id="IPR000330">
    <property type="entry name" value="SNF2_N"/>
</dbReference>
<feature type="compositionally biased region" description="Basic and acidic residues" evidence="4">
    <location>
        <begin position="974"/>
        <end position="983"/>
    </location>
</feature>